<reference evidence="5" key="1">
    <citation type="submission" date="2020-07" db="EMBL/GenBank/DDBJ databases">
        <title>Complete genome sequencing of Clostridia bacterium strain 12CBH8.</title>
        <authorList>
            <person name="Sakamoto M."/>
            <person name="Murakami T."/>
            <person name="Mori H."/>
        </authorList>
    </citation>
    <scope>NUCLEOTIDE SEQUENCE [LARGE SCALE GENOMIC DNA]</scope>
    <source>
        <strain evidence="5">12CBH8</strain>
    </source>
</reference>
<dbReference type="InterPro" id="IPR036821">
    <property type="entry name" value="Peptide_deformylase_sf"/>
</dbReference>
<evidence type="ECO:0000313" key="4">
    <source>
        <dbReference type="EMBL" id="BCI59954.1"/>
    </source>
</evidence>
<dbReference type="InterPro" id="IPR023635">
    <property type="entry name" value="Peptide_deformylase"/>
</dbReference>
<evidence type="ECO:0000256" key="1">
    <source>
        <dbReference type="ARBA" id="ARBA00010759"/>
    </source>
</evidence>
<evidence type="ECO:0000256" key="3">
    <source>
        <dbReference type="HAMAP-Rule" id="MF_00163"/>
    </source>
</evidence>
<dbReference type="PANTHER" id="PTHR10458:SF22">
    <property type="entry name" value="PEPTIDE DEFORMYLASE"/>
    <property type="match status" value="1"/>
</dbReference>
<dbReference type="HAMAP" id="MF_00163">
    <property type="entry name" value="Pep_deformylase"/>
    <property type="match status" value="1"/>
</dbReference>
<comment type="similarity">
    <text evidence="1 3">Belongs to the polypeptide deformylase family.</text>
</comment>
<dbReference type="CDD" id="cd00487">
    <property type="entry name" value="Pep_deformylase"/>
    <property type="match status" value="1"/>
</dbReference>
<evidence type="ECO:0000313" key="5">
    <source>
        <dbReference type="Proteomes" id="UP000593890"/>
    </source>
</evidence>
<comment type="function">
    <text evidence="3">Removes the formyl group from the N-terminal Met of newly synthesized proteins. Requires at least a dipeptide for an efficient rate of reaction. N-terminal L-methionine is a prerequisite for activity but the enzyme has broad specificity at other positions.</text>
</comment>
<evidence type="ECO:0000256" key="2">
    <source>
        <dbReference type="ARBA" id="ARBA00023004"/>
    </source>
</evidence>
<keyword evidence="3" id="KW-0648">Protein biosynthesis</keyword>
<dbReference type="AlphaFoldDB" id="A0A7I8D5L3"/>
<feature type="active site" evidence="3">
    <location>
        <position position="132"/>
    </location>
</feature>
<dbReference type="NCBIfam" id="TIGR00079">
    <property type="entry name" value="pept_deformyl"/>
    <property type="match status" value="1"/>
</dbReference>
<keyword evidence="5" id="KW-1185">Reference proteome</keyword>
<sequence>MALRKIVIDNPHFLRKKCRPVTEVNASVRRVLDDMAEAMYNTGNGAGLAACQIGILKRMVVIDMGDGLLKMVNPKIIEASGRQECEEGCLSFPGRWGKTIRPAVVKVRYLDKNGRKKCIVGKGDMAKCLCHEIDHLNGIVFLDRVVEWIH</sequence>
<comment type="catalytic activity">
    <reaction evidence="3">
        <text>N-terminal N-formyl-L-methionyl-[peptide] + H2O = N-terminal L-methionyl-[peptide] + formate</text>
        <dbReference type="Rhea" id="RHEA:24420"/>
        <dbReference type="Rhea" id="RHEA-COMP:10639"/>
        <dbReference type="Rhea" id="RHEA-COMP:10640"/>
        <dbReference type="ChEBI" id="CHEBI:15377"/>
        <dbReference type="ChEBI" id="CHEBI:15740"/>
        <dbReference type="ChEBI" id="CHEBI:49298"/>
        <dbReference type="ChEBI" id="CHEBI:64731"/>
        <dbReference type="EC" id="3.5.1.88"/>
    </reaction>
</comment>
<dbReference type="SUPFAM" id="SSF56420">
    <property type="entry name" value="Peptide deformylase"/>
    <property type="match status" value="1"/>
</dbReference>
<dbReference type="PANTHER" id="PTHR10458">
    <property type="entry name" value="PEPTIDE DEFORMYLASE"/>
    <property type="match status" value="1"/>
</dbReference>
<comment type="cofactor">
    <cofactor evidence="3">
        <name>Fe(2+)</name>
        <dbReference type="ChEBI" id="CHEBI:29033"/>
    </cofactor>
    <text evidence="3">Binds 1 Fe(2+) ion.</text>
</comment>
<feature type="binding site" evidence="3">
    <location>
        <position position="89"/>
    </location>
    <ligand>
        <name>Fe cation</name>
        <dbReference type="ChEBI" id="CHEBI:24875"/>
    </ligand>
</feature>
<organism evidence="4 5">
    <name type="scientific">Solibaculum mannosilyticum</name>
    <dbReference type="NCBI Taxonomy" id="2780922"/>
    <lineage>
        <taxon>Bacteria</taxon>
        <taxon>Bacillati</taxon>
        <taxon>Bacillota</taxon>
        <taxon>Clostridia</taxon>
        <taxon>Eubacteriales</taxon>
        <taxon>Oscillospiraceae</taxon>
        <taxon>Solibaculum</taxon>
    </lineage>
</organism>
<keyword evidence="2 3" id="KW-0408">Iron</keyword>
<dbReference type="EC" id="3.5.1.88" evidence="3"/>
<accession>A0A7I8D5L3</accession>
<dbReference type="Gene3D" id="3.90.45.10">
    <property type="entry name" value="Peptide deformylase"/>
    <property type="match status" value="1"/>
</dbReference>
<gene>
    <name evidence="4" type="primary">def1</name>
    <name evidence="3" type="synonym">def</name>
    <name evidence="4" type="ORF">C12CBH8_05930</name>
</gene>
<keyword evidence="3" id="KW-0378">Hydrolase</keyword>
<feature type="binding site" evidence="3">
    <location>
        <position position="135"/>
    </location>
    <ligand>
        <name>Fe cation</name>
        <dbReference type="ChEBI" id="CHEBI:24875"/>
    </ligand>
</feature>
<dbReference type="KEGG" id="sman:C12CBH8_05930"/>
<keyword evidence="3" id="KW-0479">Metal-binding</keyword>
<dbReference type="RefSeq" id="WP_099323298.1">
    <property type="nucleotide sequence ID" value="NZ_AP023321.1"/>
</dbReference>
<dbReference type="Proteomes" id="UP000593890">
    <property type="component" value="Chromosome"/>
</dbReference>
<dbReference type="GO" id="GO:0046872">
    <property type="term" value="F:metal ion binding"/>
    <property type="evidence" value="ECO:0007669"/>
    <property type="project" value="UniProtKB-KW"/>
</dbReference>
<name>A0A7I8D5L3_9FIRM</name>
<dbReference type="Pfam" id="PF01327">
    <property type="entry name" value="Pep_deformylase"/>
    <property type="match status" value="1"/>
</dbReference>
<protein>
    <recommendedName>
        <fullName evidence="3">Peptide deformylase</fullName>
        <shortName evidence="3">PDF</shortName>
        <ecNumber evidence="3">3.5.1.88</ecNumber>
    </recommendedName>
    <alternativeName>
        <fullName evidence="3">Polypeptide deformylase</fullName>
    </alternativeName>
</protein>
<proteinExistence type="inferred from homology"/>
<dbReference type="PRINTS" id="PR01576">
    <property type="entry name" value="PDEFORMYLASE"/>
</dbReference>
<dbReference type="GO" id="GO:0042586">
    <property type="term" value="F:peptide deformylase activity"/>
    <property type="evidence" value="ECO:0007669"/>
    <property type="project" value="UniProtKB-UniRule"/>
</dbReference>
<feature type="binding site" evidence="3">
    <location>
        <position position="131"/>
    </location>
    <ligand>
        <name>Fe cation</name>
        <dbReference type="ChEBI" id="CHEBI:24875"/>
    </ligand>
</feature>
<dbReference type="GO" id="GO:0006412">
    <property type="term" value="P:translation"/>
    <property type="evidence" value="ECO:0007669"/>
    <property type="project" value="UniProtKB-UniRule"/>
</dbReference>
<dbReference type="EMBL" id="AP023321">
    <property type="protein sequence ID" value="BCI59954.1"/>
    <property type="molecule type" value="Genomic_DNA"/>
</dbReference>
<dbReference type="PIRSF" id="PIRSF004749">
    <property type="entry name" value="Pep_def"/>
    <property type="match status" value="1"/>
</dbReference>